<evidence type="ECO:0000256" key="2">
    <source>
        <dbReference type="ARBA" id="ARBA00022737"/>
    </source>
</evidence>
<dbReference type="InterPro" id="IPR000408">
    <property type="entry name" value="Reg_chr_condens"/>
</dbReference>
<sequence>MNLSKVLIPGVLALMGCAGEVEAVDTAESALGLGDVQLSVGGDHSCVFKSNKVFCWGFNYDGQLGDGSNTYRPSPVVVETAPGAALKGAKVVALGDEHSCALLGTREARCWGSNRWGELGNGETMSSYRPVTVDRQRGAPLKEISALALGHHHSCALLDSEVRCWGDNDTMQLGDGTTVERTLPVTVQVAGVALRGVKTLAAGGGFNCALLDSDEVRCWGSNYAGQLGNGTTASRSEVVTVETAPGVPLRGVKALALGMMHTCALLATGEVHCWGYNVRGQLGDGTTVDRAYPAPVKAASGTPLKGVKAISSGEHHSCALLDNGQMRCWGYNKSGQLGDATTTNRAYPVVVENSPGVALSGVTDISLGILHSCAVLNRSQVRCWGYNGAGQLGDGTTTTRLYPVKVELPAL</sequence>
<dbReference type="RefSeq" id="WP_394835939.1">
    <property type="nucleotide sequence ID" value="NZ_CP089929.1"/>
</dbReference>
<dbReference type="Pfam" id="PF13540">
    <property type="entry name" value="RCC1_2"/>
    <property type="match status" value="1"/>
</dbReference>
<name>A0ABZ2L5S7_9BACT</name>
<evidence type="ECO:0000259" key="3">
    <source>
        <dbReference type="Pfam" id="PF25390"/>
    </source>
</evidence>
<evidence type="ECO:0000313" key="5">
    <source>
        <dbReference type="Proteomes" id="UP001374803"/>
    </source>
</evidence>
<dbReference type="EMBL" id="CP089983">
    <property type="protein sequence ID" value="WXB06291.1"/>
    <property type="molecule type" value="Genomic_DNA"/>
</dbReference>
<dbReference type="PROSITE" id="PS51257">
    <property type="entry name" value="PROKAR_LIPOPROTEIN"/>
    <property type="match status" value="1"/>
</dbReference>
<dbReference type="PANTHER" id="PTHR45982:SF1">
    <property type="entry name" value="REGULATOR OF CHROMOSOME CONDENSATION"/>
    <property type="match status" value="1"/>
</dbReference>
<dbReference type="Pfam" id="PF25390">
    <property type="entry name" value="WD40_RLD"/>
    <property type="match status" value="1"/>
</dbReference>
<evidence type="ECO:0000313" key="4">
    <source>
        <dbReference type="EMBL" id="WXB06291.1"/>
    </source>
</evidence>
<dbReference type="InterPro" id="IPR009091">
    <property type="entry name" value="RCC1/BLIP-II"/>
</dbReference>
<feature type="domain" description="RCC1-like" evidence="3">
    <location>
        <begin position="90"/>
        <end position="407"/>
    </location>
</feature>
<dbReference type="PANTHER" id="PTHR45982">
    <property type="entry name" value="REGULATOR OF CHROMOSOME CONDENSATION"/>
    <property type="match status" value="1"/>
</dbReference>
<dbReference type="InterPro" id="IPR058923">
    <property type="entry name" value="RCC1-like_dom"/>
</dbReference>
<gene>
    <name evidence="4" type="ORF">LVJ94_03395</name>
</gene>
<keyword evidence="5" id="KW-1185">Reference proteome</keyword>
<accession>A0ABZ2L5S7</accession>
<dbReference type="Proteomes" id="UP001374803">
    <property type="component" value="Chromosome"/>
</dbReference>
<keyword evidence="1" id="KW-0344">Guanine-nucleotide releasing factor</keyword>
<dbReference type="PRINTS" id="PR00633">
    <property type="entry name" value="RCCNDNSATION"/>
</dbReference>
<protein>
    <recommendedName>
        <fullName evidence="3">RCC1-like domain-containing protein</fullName>
    </recommendedName>
</protein>
<dbReference type="Gene3D" id="2.130.10.30">
    <property type="entry name" value="Regulator of chromosome condensation 1/beta-lactamase-inhibitor protein II"/>
    <property type="match status" value="2"/>
</dbReference>
<dbReference type="SUPFAM" id="SSF50985">
    <property type="entry name" value="RCC1/BLIP-II"/>
    <property type="match status" value="2"/>
</dbReference>
<keyword evidence="2" id="KW-0677">Repeat</keyword>
<dbReference type="InterPro" id="IPR051553">
    <property type="entry name" value="Ran_GTPase-activating"/>
</dbReference>
<proteinExistence type="predicted"/>
<organism evidence="4 5">
    <name type="scientific">Pendulispora rubella</name>
    <dbReference type="NCBI Taxonomy" id="2741070"/>
    <lineage>
        <taxon>Bacteria</taxon>
        <taxon>Pseudomonadati</taxon>
        <taxon>Myxococcota</taxon>
        <taxon>Myxococcia</taxon>
        <taxon>Myxococcales</taxon>
        <taxon>Sorangiineae</taxon>
        <taxon>Pendulisporaceae</taxon>
        <taxon>Pendulispora</taxon>
    </lineage>
</organism>
<dbReference type="PROSITE" id="PS50012">
    <property type="entry name" value="RCC1_3"/>
    <property type="match status" value="6"/>
</dbReference>
<reference evidence="4" key="1">
    <citation type="submission" date="2021-12" db="EMBL/GenBank/DDBJ databases">
        <title>Discovery of the Pendulisporaceae a myxobacterial family with distinct sporulation behavior and unique specialized metabolism.</title>
        <authorList>
            <person name="Garcia R."/>
            <person name="Popoff A."/>
            <person name="Bader C.D."/>
            <person name="Loehr J."/>
            <person name="Walesch S."/>
            <person name="Walt C."/>
            <person name="Boldt J."/>
            <person name="Bunk B."/>
            <person name="Haeckl F.J.F.P.J."/>
            <person name="Gunesch A.P."/>
            <person name="Birkelbach J."/>
            <person name="Nuebel U."/>
            <person name="Pietschmann T."/>
            <person name="Bach T."/>
            <person name="Mueller R."/>
        </authorList>
    </citation>
    <scope>NUCLEOTIDE SEQUENCE</scope>
    <source>
        <strain evidence="4">MSr11367</strain>
    </source>
</reference>
<evidence type="ECO:0000256" key="1">
    <source>
        <dbReference type="ARBA" id="ARBA00022658"/>
    </source>
</evidence>